<dbReference type="EMBL" id="JBHRZO010000018">
    <property type="protein sequence ID" value="MFC3847756.1"/>
    <property type="molecule type" value="Genomic_DNA"/>
</dbReference>
<proteinExistence type="inferred from homology"/>
<evidence type="ECO:0000259" key="3">
    <source>
        <dbReference type="Pfam" id="PF03061"/>
    </source>
</evidence>
<feature type="domain" description="Thioesterase" evidence="3">
    <location>
        <begin position="13"/>
        <end position="88"/>
    </location>
</feature>
<keyword evidence="5" id="KW-1185">Reference proteome</keyword>
<dbReference type="EC" id="3.1.2.-" evidence="4"/>
<evidence type="ECO:0000256" key="1">
    <source>
        <dbReference type="ARBA" id="ARBA00005953"/>
    </source>
</evidence>
<dbReference type="Gene3D" id="3.10.129.10">
    <property type="entry name" value="Hotdog Thioesterase"/>
    <property type="match status" value="1"/>
</dbReference>
<dbReference type="InterPro" id="IPR050563">
    <property type="entry name" value="4-hydroxybenzoyl-CoA_TE"/>
</dbReference>
<dbReference type="CDD" id="cd00586">
    <property type="entry name" value="4HBT"/>
    <property type="match status" value="1"/>
</dbReference>
<accession>A0ABV7ZK30</accession>
<evidence type="ECO:0000256" key="2">
    <source>
        <dbReference type="ARBA" id="ARBA00022801"/>
    </source>
</evidence>
<protein>
    <submittedName>
        <fullName evidence="4">YbgC/FadM family acyl-CoA thioesterase</fullName>
        <ecNumber evidence="4">3.1.2.-</ecNumber>
    </submittedName>
</protein>
<evidence type="ECO:0000313" key="4">
    <source>
        <dbReference type="EMBL" id="MFC3847756.1"/>
    </source>
</evidence>
<dbReference type="GO" id="GO:0016787">
    <property type="term" value="F:hydrolase activity"/>
    <property type="evidence" value="ECO:0007669"/>
    <property type="project" value="UniProtKB-KW"/>
</dbReference>
<dbReference type="PIRSF" id="PIRSF003230">
    <property type="entry name" value="YbgC"/>
    <property type="match status" value="1"/>
</dbReference>
<dbReference type="InterPro" id="IPR006684">
    <property type="entry name" value="YbgC/YbaW"/>
</dbReference>
<comment type="caution">
    <text evidence="4">The sequence shown here is derived from an EMBL/GenBank/DDBJ whole genome shotgun (WGS) entry which is preliminary data.</text>
</comment>
<dbReference type="Pfam" id="PF03061">
    <property type="entry name" value="4HBT"/>
    <property type="match status" value="1"/>
</dbReference>
<organism evidence="4 5">
    <name type="scientific">Helicobacter baculiformis</name>
    <dbReference type="NCBI Taxonomy" id="427351"/>
    <lineage>
        <taxon>Bacteria</taxon>
        <taxon>Pseudomonadati</taxon>
        <taxon>Campylobacterota</taxon>
        <taxon>Epsilonproteobacteria</taxon>
        <taxon>Campylobacterales</taxon>
        <taxon>Helicobacteraceae</taxon>
        <taxon>Helicobacter</taxon>
    </lineage>
</organism>
<dbReference type="Proteomes" id="UP001595783">
    <property type="component" value="Unassembled WGS sequence"/>
</dbReference>
<dbReference type="RefSeq" id="WP_104752459.1">
    <property type="nucleotide sequence ID" value="NZ_FZMF01000028.1"/>
</dbReference>
<dbReference type="PANTHER" id="PTHR31793">
    <property type="entry name" value="4-HYDROXYBENZOYL-COA THIOESTERASE FAMILY MEMBER"/>
    <property type="match status" value="1"/>
</dbReference>
<dbReference type="NCBIfam" id="TIGR00051">
    <property type="entry name" value="YbgC/FadM family acyl-CoA thioesterase"/>
    <property type="match status" value="1"/>
</dbReference>
<name>A0ABV7ZK30_9HELI</name>
<keyword evidence="2 4" id="KW-0378">Hydrolase</keyword>
<reference evidence="5" key="1">
    <citation type="journal article" date="2019" name="Int. J. Syst. Evol. Microbiol.">
        <title>The Global Catalogue of Microorganisms (GCM) 10K type strain sequencing project: providing services to taxonomists for standard genome sequencing and annotation.</title>
        <authorList>
            <consortium name="The Broad Institute Genomics Platform"/>
            <consortium name="The Broad Institute Genome Sequencing Center for Infectious Disease"/>
            <person name="Wu L."/>
            <person name="Ma J."/>
        </authorList>
    </citation>
    <scope>NUCLEOTIDE SEQUENCE [LARGE SCALE GENOMIC DNA]</scope>
    <source>
        <strain evidence="5">CCUG 53816</strain>
    </source>
</reference>
<gene>
    <name evidence="4" type="ORF">ACFOPX_04310</name>
</gene>
<dbReference type="InterPro" id="IPR006683">
    <property type="entry name" value="Thioestr_dom"/>
</dbReference>
<evidence type="ECO:0000313" key="5">
    <source>
        <dbReference type="Proteomes" id="UP001595783"/>
    </source>
</evidence>
<dbReference type="SUPFAM" id="SSF54637">
    <property type="entry name" value="Thioesterase/thiol ester dehydrase-isomerase"/>
    <property type="match status" value="1"/>
</dbReference>
<sequence length="128" mass="14678">MRYRIYYEDTDCGGIIYHANYFKYCERARSEIFFANNLIPQDQHGYFVVKSLQAQFLAPGKLGDTLEVITKLKELKKISVILEQEVVKVAPQNARLFSMQIKLGFISQDTHTPAPISTSFITLLKSLL</sequence>
<dbReference type="InterPro" id="IPR029069">
    <property type="entry name" value="HotDog_dom_sf"/>
</dbReference>
<comment type="similarity">
    <text evidence="1">Belongs to the 4-hydroxybenzoyl-CoA thioesterase family.</text>
</comment>
<dbReference type="PANTHER" id="PTHR31793:SF37">
    <property type="entry name" value="ACYL-COA THIOESTER HYDROLASE YBGC"/>
    <property type="match status" value="1"/>
</dbReference>